<evidence type="ECO:0000256" key="3">
    <source>
        <dbReference type="ARBA" id="ARBA00023125"/>
    </source>
</evidence>
<dbReference type="PANTHER" id="PTHR30408:SF12">
    <property type="entry name" value="TYPE I RESTRICTION ENZYME MJAVIII SPECIFICITY SUBUNIT"/>
    <property type="match status" value="1"/>
</dbReference>
<dbReference type="Proteomes" id="UP000242949">
    <property type="component" value="Unassembled WGS sequence"/>
</dbReference>
<sequence length="418" mass="48792">MTNKMVPEIRFDGFRGEWEKLKFEKLLDPKDGVRRGPFGSALKKDIFVSKSDYVVYEQYNAIYDNYQTRYNITKEKYEELKNFALHEGDFILSGAGTIGKISRVPKGIKPGVFNQALIRFRINREITDSEFFIQFVRSDDMQRYLTSSNAGSAMTNLVPMSEVKKWSINIPEKKEQQKIGEFFKNLDDRIALQQQQIKSLKESKQGFLQKLFPKDGERVPEVRFDGFSEEWEQRELGEISKKITKKNKDKKYLETLTNSAELGVISQAEYFDKQISNDANIDGYYVVSPNDFVYNPRISKHAPVGPIKRNKLNRTGVMSPLYYIFTVQEIDKVFIEKYFETVYWHKFMKLNGDSGARSDRLAIKDSVFKLMPIPYPSIEEQQKIGEFFKNLDDAIEAHEKELELLQETKKGFLQKMFV</sequence>
<dbReference type="RefSeq" id="WP_090792334.1">
    <property type="nucleotide sequence ID" value="NZ_FMYI01000001.1"/>
</dbReference>
<dbReference type="InterPro" id="IPR000055">
    <property type="entry name" value="Restrct_endonuc_typeI_TRD"/>
</dbReference>
<evidence type="ECO:0000313" key="7">
    <source>
        <dbReference type="Proteomes" id="UP000242949"/>
    </source>
</evidence>
<keyword evidence="7" id="KW-1185">Reference proteome</keyword>
<feature type="domain" description="Type I restriction modification DNA specificity" evidence="5">
    <location>
        <begin position="229"/>
        <end position="404"/>
    </location>
</feature>
<evidence type="ECO:0000256" key="1">
    <source>
        <dbReference type="ARBA" id="ARBA00010923"/>
    </source>
</evidence>
<name>A0A1G6GP79_9BACI</name>
<organism evidence="6 7">
    <name type="scientific">Pelagirhabdus alkalitolerans</name>
    <dbReference type="NCBI Taxonomy" id="1612202"/>
    <lineage>
        <taxon>Bacteria</taxon>
        <taxon>Bacillati</taxon>
        <taxon>Bacillota</taxon>
        <taxon>Bacilli</taxon>
        <taxon>Bacillales</taxon>
        <taxon>Bacillaceae</taxon>
        <taxon>Pelagirhabdus</taxon>
    </lineage>
</organism>
<dbReference type="AlphaFoldDB" id="A0A1G6GP79"/>
<dbReference type="Pfam" id="PF01420">
    <property type="entry name" value="Methylase_S"/>
    <property type="match status" value="2"/>
</dbReference>
<evidence type="ECO:0000256" key="2">
    <source>
        <dbReference type="ARBA" id="ARBA00022747"/>
    </source>
</evidence>
<proteinExistence type="inferred from homology"/>
<comment type="similarity">
    <text evidence="1">Belongs to the type-I restriction system S methylase family.</text>
</comment>
<protein>
    <submittedName>
        <fullName evidence="6">Type I restriction enzyme, S subunit</fullName>
    </submittedName>
</protein>
<evidence type="ECO:0000313" key="6">
    <source>
        <dbReference type="EMBL" id="SDB83812.1"/>
    </source>
</evidence>
<evidence type="ECO:0000259" key="5">
    <source>
        <dbReference type="Pfam" id="PF01420"/>
    </source>
</evidence>
<dbReference type="EMBL" id="FMYI01000001">
    <property type="protein sequence ID" value="SDB83812.1"/>
    <property type="molecule type" value="Genomic_DNA"/>
</dbReference>
<dbReference type="OrthoDB" id="9795776at2"/>
<dbReference type="STRING" id="1612202.SAMN05421734_101352"/>
<dbReference type="SUPFAM" id="SSF116734">
    <property type="entry name" value="DNA methylase specificity domain"/>
    <property type="match status" value="2"/>
</dbReference>
<keyword evidence="4" id="KW-0175">Coiled coil</keyword>
<dbReference type="Gene3D" id="3.90.220.20">
    <property type="entry name" value="DNA methylase specificity domains"/>
    <property type="match status" value="2"/>
</dbReference>
<dbReference type="PANTHER" id="PTHR30408">
    <property type="entry name" value="TYPE-1 RESTRICTION ENZYME ECOKI SPECIFICITY PROTEIN"/>
    <property type="match status" value="1"/>
</dbReference>
<gene>
    <name evidence="6" type="ORF">SAMN05421734_101352</name>
</gene>
<feature type="domain" description="Type I restriction modification DNA specificity" evidence="5">
    <location>
        <begin position="53"/>
        <end position="201"/>
    </location>
</feature>
<dbReference type="InterPro" id="IPR044946">
    <property type="entry name" value="Restrct_endonuc_typeI_TRD_sf"/>
</dbReference>
<evidence type="ECO:0000256" key="4">
    <source>
        <dbReference type="SAM" id="Coils"/>
    </source>
</evidence>
<accession>A0A1G6GP79</accession>
<dbReference type="InterPro" id="IPR052021">
    <property type="entry name" value="Type-I_RS_S_subunit"/>
</dbReference>
<keyword evidence="3" id="KW-0238">DNA-binding</keyword>
<dbReference type="GO" id="GO:0003677">
    <property type="term" value="F:DNA binding"/>
    <property type="evidence" value="ECO:0007669"/>
    <property type="project" value="UniProtKB-KW"/>
</dbReference>
<dbReference type="GO" id="GO:0009307">
    <property type="term" value="P:DNA restriction-modification system"/>
    <property type="evidence" value="ECO:0007669"/>
    <property type="project" value="UniProtKB-KW"/>
</dbReference>
<reference evidence="7" key="1">
    <citation type="submission" date="2016-09" db="EMBL/GenBank/DDBJ databases">
        <authorList>
            <person name="Varghese N."/>
            <person name="Submissions S."/>
        </authorList>
    </citation>
    <scope>NUCLEOTIDE SEQUENCE [LARGE SCALE GENOMIC DNA]</scope>
    <source>
        <strain evidence="7">S5</strain>
    </source>
</reference>
<keyword evidence="2" id="KW-0680">Restriction system</keyword>
<feature type="coiled-coil region" evidence="4">
    <location>
        <begin position="388"/>
        <end position="415"/>
    </location>
</feature>